<reference evidence="3 4" key="1">
    <citation type="submission" date="2010-08" db="EMBL/GenBank/DDBJ databases">
        <authorList>
            <person name="Durkin A.S."/>
            <person name="Madupu R."/>
            <person name="Torralba M."/>
            <person name="Gillis M."/>
            <person name="Methe B."/>
            <person name="Sutton G."/>
            <person name="Nelson K.E."/>
        </authorList>
    </citation>
    <scope>NUCLEOTIDE SEQUENCE [LARGE SCALE GENOMIC DNA]</scope>
    <source>
        <strain evidence="3 4">PB189-T1-4</strain>
    </source>
</reference>
<organism evidence="3 4">
    <name type="scientific">Fannyhessea vaginae PB189-T1-4</name>
    <dbReference type="NCBI Taxonomy" id="866774"/>
    <lineage>
        <taxon>Bacteria</taxon>
        <taxon>Bacillati</taxon>
        <taxon>Actinomycetota</taxon>
        <taxon>Coriobacteriia</taxon>
        <taxon>Coriobacteriales</taxon>
        <taxon>Atopobiaceae</taxon>
        <taxon>Fannyhessea</taxon>
    </lineage>
</organism>
<protein>
    <submittedName>
        <fullName evidence="3">Uncharacterized protein</fullName>
    </submittedName>
</protein>
<feature type="transmembrane region" description="Helical" evidence="2">
    <location>
        <begin position="117"/>
        <end position="138"/>
    </location>
</feature>
<proteinExistence type="predicted"/>
<keyword evidence="2" id="KW-0472">Membrane</keyword>
<keyword evidence="2" id="KW-1133">Transmembrane helix</keyword>
<keyword evidence="4" id="KW-1185">Reference proteome</keyword>
<gene>
    <name evidence="3" type="ORF">HMPREF9248_0343</name>
</gene>
<feature type="transmembrane region" description="Helical" evidence="2">
    <location>
        <begin position="49"/>
        <end position="74"/>
    </location>
</feature>
<dbReference type="Proteomes" id="UP000004431">
    <property type="component" value="Unassembled WGS sequence"/>
</dbReference>
<keyword evidence="2" id="KW-0812">Transmembrane</keyword>
<sequence length="140" mass="15077">MASKQARNKTQGTTKAQGTTKRQASRQPVRFHGVITQDMVEEQTARSGLAPFTFTSAFIVLGMGLIGGVVLPGIAGACSADVPFTLFLTLPLFLAAALAFCRYFVDTHQGMGSGFYLTFLVCWAVSALIVYLLVYQGIFI</sequence>
<feature type="transmembrane region" description="Helical" evidence="2">
    <location>
        <begin position="86"/>
        <end position="105"/>
    </location>
</feature>
<dbReference type="RefSeq" id="WP_006304220.1">
    <property type="nucleotide sequence ID" value="NZ_AEDQ01000020.1"/>
</dbReference>
<dbReference type="EMBL" id="AEDQ01000020">
    <property type="protein sequence ID" value="EFL44062.1"/>
    <property type="molecule type" value="Genomic_DNA"/>
</dbReference>
<name>A0ABN0AZY2_9ACTN</name>
<accession>A0ABN0AZY2</accession>
<evidence type="ECO:0000313" key="4">
    <source>
        <dbReference type="Proteomes" id="UP000004431"/>
    </source>
</evidence>
<evidence type="ECO:0000313" key="3">
    <source>
        <dbReference type="EMBL" id="EFL44062.1"/>
    </source>
</evidence>
<evidence type="ECO:0000256" key="1">
    <source>
        <dbReference type="SAM" id="MobiDB-lite"/>
    </source>
</evidence>
<comment type="caution">
    <text evidence="3">The sequence shown here is derived from an EMBL/GenBank/DDBJ whole genome shotgun (WGS) entry which is preliminary data.</text>
</comment>
<evidence type="ECO:0000256" key="2">
    <source>
        <dbReference type="SAM" id="Phobius"/>
    </source>
</evidence>
<feature type="region of interest" description="Disordered" evidence="1">
    <location>
        <begin position="1"/>
        <end position="26"/>
    </location>
</feature>
<feature type="compositionally biased region" description="Low complexity" evidence="1">
    <location>
        <begin position="9"/>
        <end position="22"/>
    </location>
</feature>